<proteinExistence type="predicted"/>
<gene>
    <name evidence="1" type="ORF">A19Y_3815</name>
</gene>
<dbReference type="Pfam" id="PF08865">
    <property type="entry name" value="DUF1830"/>
    <property type="match status" value="1"/>
</dbReference>
<dbReference type="GeneID" id="77289904"/>
<evidence type="ECO:0000313" key="1">
    <source>
        <dbReference type="EMBL" id="KEI68549.1"/>
    </source>
</evidence>
<keyword evidence="2" id="KW-1185">Reference proteome</keyword>
<name>A0A073CJS0_PLAA1</name>
<sequence>MQTVKLAVDSIKTEILCGYKNPTKQVQILRMETTVQGYFERVIFPGEYCLFVGESNQDLEVYSSGDPTRIELEKIPCDTLKVEETE</sequence>
<dbReference type="AlphaFoldDB" id="A0A073CJS0"/>
<dbReference type="PATRIC" id="fig|388467.6.peg.3760"/>
<dbReference type="InterPro" id="IPR014964">
    <property type="entry name" value="DUF1830"/>
</dbReference>
<dbReference type="eggNOG" id="ENOG502ZFCN">
    <property type="taxonomic scope" value="Bacteria"/>
</dbReference>
<protein>
    <submittedName>
        <fullName evidence="1">Uncharacterized protein</fullName>
    </submittedName>
</protein>
<accession>A0A073CJS0</accession>
<reference evidence="1 2" key="1">
    <citation type="journal article" date="2014" name="Appl. Environ. Microbiol.">
        <title>Elucidation of insertion elements encoded on plasmids and in vitro construction of shuttle vectors from the toxic cyanobacterium Planktothrix.</title>
        <authorList>
            <person name="Christiansen G."/>
            <person name="Goesmann A."/>
            <person name="Kurmayer R."/>
        </authorList>
    </citation>
    <scope>NUCLEOTIDE SEQUENCE [LARGE SCALE GENOMIC DNA]</scope>
    <source>
        <strain evidence="1 2">NIVA-CYA 126/8</strain>
    </source>
</reference>
<evidence type="ECO:0000313" key="2">
    <source>
        <dbReference type="Proteomes" id="UP000027395"/>
    </source>
</evidence>
<organism evidence="1 2">
    <name type="scientific">Planktothrix agardhii (strain NIVA-CYA 126/8)</name>
    <dbReference type="NCBI Taxonomy" id="388467"/>
    <lineage>
        <taxon>Bacteria</taxon>
        <taxon>Bacillati</taxon>
        <taxon>Cyanobacteriota</taxon>
        <taxon>Cyanophyceae</taxon>
        <taxon>Oscillatoriophycideae</taxon>
        <taxon>Oscillatoriales</taxon>
        <taxon>Microcoleaceae</taxon>
        <taxon>Planktothrix</taxon>
    </lineage>
</organism>
<dbReference type="Proteomes" id="UP000027395">
    <property type="component" value="Chromosome"/>
</dbReference>
<dbReference type="EMBL" id="CM002803">
    <property type="protein sequence ID" value="KEI68549.1"/>
    <property type="molecule type" value="Genomic_DNA"/>
</dbReference>
<dbReference type="STRING" id="388467.A19Y_3815"/>
<dbReference type="RefSeq" id="WP_042155985.1">
    <property type="nucleotide sequence ID" value="NZ_CM002803.1"/>
</dbReference>
<dbReference type="HOGENOM" id="CLU_144128_2_0_3"/>